<dbReference type="InterPro" id="IPR036388">
    <property type="entry name" value="WH-like_DNA-bd_sf"/>
</dbReference>
<evidence type="ECO:0000256" key="2">
    <source>
        <dbReference type="ARBA" id="ARBA00023125"/>
    </source>
</evidence>
<dbReference type="InterPro" id="IPR011991">
    <property type="entry name" value="ArsR-like_HTH"/>
</dbReference>
<comment type="caution">
    <text evidence="5">The sequence shown here is derived from an EMBL/GenBank/DDBJ whole genome shotgun (WGS) entry which is preliminary data.</text>
</comment>
<name>A0ABP9WUI8_9CHLR</name>
<dbReference type="PANTHER" id="PTHR33154:SF15">
    <property type="entry name" value="REGULATORY PROTEIN ARSR"/>
    <property type="match status" value="1"/>
</dbReference>
<feature type="domain" description="HTH arsR-type" evidence="4">
    <location>
        <begin position="5"/>
        <end position="100"/>
    </location>
</feature>
<dbReference type="RefSeq" id="WP_345720507.1">
    <property type="nucleotide sequence ID" value="NZ_BAABRU010000002.1"/>
</dbReference>
<dbReference type="PANTHER" id="PTHR33154">
    <property type="entry name" value="TRANSCRIPTIONAL REGULATOR, ARSR FAMILY"/>
    <property type="match status" value="1"/>
</dbReference>
<dbReference type="NCBIfam" id="NF033788">
    <property type="entry name" value="HTH_metalloreg"/>
    <property type="match status" value="1"/>
</dbReference>
<dbReference type="CDD" id="cd00090">
    <property type="entry name" value="HTH_ARSR"/>
    <property type="match status" value="1"/>
</dbReference>
<dbReference type="Pfam" id="PF01022">
    <property type="entry name" value="HTH_5"/>
    <property type="match status" value="1"/>
</dbReference>
<organism evidence="5 6">
    <name type="scientific">Herpetosiphon gulosus</name>
    <dbReference type="NCBI Taxonomy" id="1973496"/>
    <lineage>
        <taxon>Bacteria</taxon>
        <taxon>Bacillati</taxon>
        <taxon>Chloroflexota</taxon>
        <taxon>Chloroflexia</taxon>
        <taxon>Herpetosiphonales</taxon>
        <taxon>Herpetosiphonaceae</taxon>
        <taxon>Herpetosiphon</taxon>
    </lineage>
</organism>
<evidence type="ECO:0000256" key="3">
    <source>
        <dbReference type="ARBA" id="ARBA00023163"/>
    </source>
</evidence>
<gene>
    <name evidence="5" type="ORF">Hgul01_00658</name>
</gene>
<accession>A0ABP9WUI8</accession>
<proteinExistence type="predicted"/>
<evidence type="ECO:0000313" key="6">
    <source>
        <dbReference type="Proteomes" id="UP001428290"/>
    </source>
</evidence>
<dbReference type="InterPro" id="IPR051081">
    <property type="entry name" value="HTH_MetalResp_TranReg"/>
</dbReference>
<reference evidence="5 6" key="1">
    <citation type="submission" date="2024-02" db="EMBL/GenBank/DDBJ databases">
        <title>Herpetosiphon gulosus NBRC 112829.</title>
        <authorList>
            <person name="Ichikawa N."/>
            <person name="Katano-Makiyama Y."/>
            <person name="Hidaka K."/>
        </authorList>
    </citation>
    <scope>NUCLEOTIDE SEQUENCE [LARGE SCALE GENOMIC DNA]</scope>
    <source>
        <strain evidence="5 6">NBRC 112829</strain>
    </source>
</reference>
<dbReference type="InterPro" id="IPR036390">
    <property type="entry name" value="WH_DNA-bd_sf"/>
</dbReference>
<evidence type="ECO:0000256" key="1">
    <source>
        <dbReference type="ARBA" id="ARBA00023015"/>
    </source>
</evidence>
<keyword evidence="3" id="KW-0804">Transcription</keyword>
<keyword evidence="1" id="KW-0805">Transcription regulation</keyword>
<dbReference type="PROSITE" id="PS50987">
    <property type="entry name" value="HTH_ARSR_2"/>
    <property type="match status" value="1"/>
</dbReference>
<keyword evidence="6" id="KW-1185">Reference proteome</keyword>
<dbReference type="EMBL" id="BAABRU010000002">
    <property type="protein sequence ID" value="GAA5526877.1"/>
    <property type="molecule type" value="Genomic_DNA"/>
</dbReference>
<sequence length="119" mass="13485">METIQADAALTQLANLCHALGHPLRLGIVRYIAQHPRCICNDIVQRTNRAQSTISEHLRVLAQAGIVENEQEGQATVYWLAPQTLKLLEQEVEQLCDSAQQKTVAERSAQRPLWYQLNR</sequence>
<evidence type="ECO:0000313" key="5">
    <source>
        <dbReference type="EMBL" id="GAA5526877.1"/>
    </source>
</evidence>
<dbReference type="SUPFAM" id="SSF46785">
    <property type="entry name" value="Winged helix' DNA-binding domain"/>
    <property type="match status" value="1"/>
</dbReference>
<dbReference type="Gene3D" id="1.10.10.10">
    <property type="entry name" value="Winged helix-like DNA-binding domain superfamily/Winged helix DNA-binding domain"/>
    <property type="match status" value="1"/>
</dbReference>
<dbReference type="PRINTS" id="PR00778">
    <property type="entry name" value="HTHARSR"/>
</dbReference>
<protein>
    <recommendedName>
        <fullName evidence="4">HTH arsR-type domain-containing protein</fullName>
    </recommendedName>
</protein>
<keyword evidence="2" id="KW-0238">DNA-binding</keyword>
<dbReference type="Proteomes" id="UP001428290">
    <property type="component" value="Unassembled WGS sequence"/>
</dbReference>
<evidence type="ECO:0000259" key="4">
    <source>
        <dbReference type="PROSITE" id="PS50987"/>
    </source>
</evidence>
<dbReference type="SMART" id="SM00418">
    <property type="entry name" value="HTH_ARSR"/>
    <property type="match status" value="1"/>
</dbReference>
<dbReference type="InterPro" id="IPR001845">
    <property type="entry name" value="HTH_ArsR_DNA-bd_dom"/>
</dbReference>